<organism evidence="9 10">
    <name type="scientific">Hymenobacter gummosus</name>
    <dbReference type="NCBI Taxonomy" id="1776032"/>
    <lineage>
        <taxon>Bacteria</taxon>
        <taxon>Pseudomonadati</taxon>
        <taxon>Bacteroidota</taxon>
        <taxon>Cytophagia</taxon>
        <taxon>Cytophagales</taxon>
        <taxon>Hymenobacteraceae</taxon>
        <taxon>Hymenobacter</taxon>
    </lineage>
</organism>
<dbReference type="InterPro" id="IPR051908">
    <property type="entry name" value="Ribosomal_N-acetyltransferase"/>
</dbReference>
<dbReference type="PANTHER" id="PTHR43441">
    <property type="entry name" value="RIBOSOMAL-PROTEIN-SERINE ACETYLTRANSFERASE"/>
    <property type="match status" value="1"/>
</dbReference>
<feature type="domain" description="Cytochrome c" evidence="7">
    <location>
        <begin position="253"/>
        <end position="328"/>
    </location>
</feature>
<dbReference type="SUPFAM" id="SSF46626">
    <property type="entry name" value="Cytochrome c"/>
    <property type="match status" value="1"/>
</dbReference>
<dbReference type="SUPFAM" id="SSF55729">
    <property type="entry name" value="Acyl-CoA N-acyltransferases (Nat)"/>
    <property type="match status" value="1"/>
</dbReference>
<dbReference type="InterPro" id="IPR036909">
    <property type="entry name" value="Cyt_c-like_dom_sf"/>
</dbReference>
<evidence type="ECO:0000256" key="4">
    <source>
        <dbReference type="ARBA" id="ARBA00022982"/>
    </source>
</evidence>
<dbReference type="GO" id="GO:0005506">
    <property type="term" value="F:iron ion binding"/>
    <property type="evidence" value="ECO:0007669"/>
    <property type="project" value="InterPro"/>
</dbReference>
<proteinExistence type="predicted"/>
<evidence type="ECO:0000313" key="10">
    <source>
        <dbReference type="Proteomes" id="UP000282184"/>
    </source>
</evidence>
<gene>
    <name evidence="9" type="ORF">EJV47_12680</name>
</gene>
<dbReference type="GO" id="GO:1990189">
    <property type="term" value="F:protein N-terminal-serine acetyltransferase activity"/>
    <property type="evidence" value="ECO:0007669"/>
    <property type="project" value="TreeGrafter"/>
</dbReference>
<dbReference type="AlphaFoldDB" id="A0A3S0JE26"/>
<keyword evidence="1" id="KW-0813">Transport</keyword>
<evidence type="ECO:0000313" key="9">
    <source>
        <dbReference type="EMBL" id="RTQ49667.1"/>
    </source>
</evidence>
<dbReference type="PROSITE" id="PS51007">
    <property type="entry name" value="CYTC"/>
    <property type="match status" value="1"/>
</dbReference>
<dbReference type="InterPro" id="IPR009056">
    <property type="entry name" value="Cyt_c-like_dom"/>
</dbReference>
<dbReference type="Proteomes" id="UP000282184">
    <property type="component" value="Unassembled WGS sequence"/>
</dbReference>
<protein>
    <submittedName>
        <fullName evidence="9">GNAT family N-acetyltransferase</fullName>
    </submittedName>
</protein>
<dbReference type="InterPro" id="IPR008168">
    <property type="entry name" value="Cyt_C_IC"/>
</dbReference>
<dbReference type="GO" id="GO:0009055">
    <property type="term" value="F:electron transfer activity"/>
    <property type="evidence" value="ECO:0007669"/>
    <property type="project" value="InterPro"/>
</dbReference>
<dbReference type="InterPro" id="IPR000182">
    <property type="entry name" value="GNAT_dom"/>
</dbReference>
<feature type="domain" description="N-acetyltransferase" evidence="8">
    <location>
        <begin position="56"/>
        <end position="211"/>
    </location>
</feature>
<keyword evidence="10" id="KW-1185">Reference proteome</keyword>
<evidence type="ECO:0000256" key="1">
    <source>
        <dbReference type="ARBA" id="ARBA00022448"/>
    </source>
</evidence>
<evidence type="ECO:0000256" key="3">
    <source>
        <dbReference type="ARBA" id="ARBA00022723"/>
    </source>
</evidence>
<dbReference type="PROSITE" id="PS51186">
    <property type="entry name" value="GNAT"/>
    <property type="match status" value="1"/>
</dbReference>
<keyword evidence="9" id="KW-0808">Transferase</keyword>
<dbReference type="EMBL" id="RXOF01000006">
    <property type="protein sequence ID" value="RTQ49667.1"/>
    <property type="molecule type" value="Genomic_DNA"/>
</dbReference>
<evidence type="ECO:0000256" key="5">
    <source>
        <dbReference type="ARBA" id="ARBA00023004"/>
    </source>
</evidence>
<dbReference type="InterPro" id="IPR016181">
    <property type="entry name" value="Acyl_CoA_acyltransferase"/>
</dbReference>
<dbReference type="GO" id="GO:0005737">
    <property type="term" value="C:cytoplasm"/>
    <property type="evidence" value="ECO:0007669"/>
    <property type="project" value="TreeGrafter"/>
</dbReference>
<dbReference type="Pfam" id="PF13302">
    <property type="entry name" value="Acetyltransf_3"/>
    <property type="match status" value="1"/>
</dbReference>
<accession>A0A3S0JE26</accession>
<reference evidence="9 10" key="1">
    <citation type="submission" date="2018-12" db="EMBL/GenBank/DDBJ databases">
        <title>Hymenobacter gummosus sp. nov., isolated from a spring.</title>
        <authorList>
            <person name="Nie L."/>
        </authorList>
    </citation>
    <scope>NUCLEOTIDE SEQUENCE [LARGE SCALE GENOMIC DNA]</scope>
    <source>
        <strain evidence="9 10">KCTC 52166</strain>
    </source>
</reference>
<dbReference type="CDD" id="cd04301">
    <property type="entry name" value="NAT_SF"/>
    <property type="match status" value="1"/>
</dbReference>
<comment type="caution">
    <text evidence="9">The sequence shown here is derived from an EMBL/GenBank/DDBJ whole genome shotgun (WGS) entry which is preliminary data.</text>
</comment>
<dbReference type="GO" id="GO:0020037">
    <property type="term" value="F:heme binding"/>
    <property type="evidence" value="ECO:0007669"/>
    <property type="project" value="InterPro"/>
</dbReference>
<dbReference type="PANTHER" id="PTHR43441:SF6">
    <property type="entry name" value="N-ACETYLTRANSFERASE DOMAIN-CONTAINING PROTEIN"/>
    <property type="match status" value="1"/>
</dbReference>
<dbReference type="PRINTS" id="PR00605">
    <property type="entry name" value="CYTCHROMECIC"/>
</dbReference>
<evidence type="ECO:0000256" key="2">
    <source>
        <dbReference type="ARBA" id="ARBA00022617"/>
    </source>
</evidence>
<dbReference type="Gene3D" id="1.10.760.10">
    <property type="entry name" value="Cytochrome c-like domain"/>
    <property type="match status" value="1"/>
</dbReference>
<keyword evidence="2 6" id="KW-0349">Heme</keyword>
<dbReference type="GO" id="GO:0008999">
    <property type="term" value="F:protein-N-terminal-alanine acetyltransferase activity"/>
    <property type="evidence" value="ECO:0007669"/>
    <property type="project" value="TreeGrafter"/>
</dbReference>
<keyword evidence="5 6" id="KW-0408">Iron</keyword>
<evidence type="ECO:0000259" key="8">
    <source>
        <dbReference type="PROSITE" id="PS51186"/>
    </source>
</evidence>
<dbReference type="OrthoDB" id="9811523at2"/>
<name>A0A3S0JE26_9BACT</name>
<sequence>MVRPWAPPFRWISSRCSCSSGRAARFARNFALLTRPVSAMLTTPRLQLIPCTPTYFEAALAGPHVLAGVLGVTAEAGWPGSMEAQMALASGYQHLRRDPALQPWWMYLLVHRQEQRLIGLAGFKGRPDEQGTVEIGYSVLESYRGQGLATEAARALKDYAFGHPRVRRVTALTQPARNASCRVLEKAGLQYLGPVIDPNWGEVWQWSCLRPEPAAAPAPLLAAALLLLTLLGSCGEAEKPAATPPAPAVAAADVVDPGKALFEQNCVLCHGPDGKRGLNGAHDLTKSNLNQMGRVYMVTNGLGKMPAFKGQLTPEQIEQVAAYSLTLK</sequence>
<dbReference type="Pfam" id="PF13442">
    <property type="entry name" value="Cytochrome_CBB3"/>
    <property type="match status" value="1"/>
</dbReference>
<evidence type="ECO:0000259" key="7">
    <source>
        <dbReference type="PROSITE" id="PS51007"/>
    </source>
</evidence>
<keyword evidence="4" id="KW-0249">Electron transport</keyword>
<evidence type="ECO:0000256" key="6">
    <source>
        <dbReference type="PROSITE-ProRule" id="PRU00433"/>
    </source>
</evidence>
<dbReference type="Gene3D" id="3.40.630.30">
    <property type="match status" value="1"/>
</dbReference>
<keyword evidence="3 6" id="KW-0479">Metal-binding</keyword>